<gene>
    <name evidence="1" type="ORF">PIN31115_02057</name>
</gene>
<evidence type="ECO:0000313" key="2">
    <source>
        <dbReference type="Proteomes" id="UP000333828"/>
    </source>
</evidence>
<protein>
    <submittedName>
        <fullName evidence="1">Uncharacterized protein</fullName>
    </submittedName>
</protein>
<reference evidence="1 2" key="1">
    <citation type="submission" date="2019-08" db="EMBL/GenBank/DDBJ databases">
        <authorList>
            <person name="Peeters C."/>
        </authorList>
    </citation>
    <scope>NUCLEOTIDE SEQUENCE [LARGE SCALE GENOMIC DNA]</scope>
    <source>
        <strain evidence="1 2">LMG 31115</strain>
    </source>
</reference>
<dbReference type="EMBL" id="CABPSI010000002">
    <property type="protein sequence ID" value="VVE00078.1"/>
    <property type="molecule type" value="Genomic_DNA"/>
</dbReference>
<name>A0A5E4UJB5_9BURK</name>
<keyword evidence="2" id="KW-1185">Reference proteome</keyword>
<proteinExistence type="predicted"/>
<organism evidence="1 2">
    <name type="scientific">Pandoraea iniqua</name>
    <dbReference type="NCBI Taxonomy" id="2508288"/>
    <lineage>
        <taxon>Bacteria</taxon>
        <taxon>Pseudomonadati</taxon>
        <taxon>Pseudomonadota</taxon>
        <taxon>Betaproteobacteria</taxon>
        <taxon>Burkholderiales</taxon>
        <taxon>Burkholderiaceae</taxon>
        <taxon>Pandoraea</taxon>
    </lineage>
</organism>
<sequence length="69" mass="7438">MTGRKPRDCELYAMPDGGRLSPLIAAAPELLESLQQVIPILDEMEYWPPGTSDAIDVARAALAKARGEA</sequence>
<dbReference type="Proteomes" id="UP000333828">
    <property type="component" value="Unassembled WGS sequence"/>
</dbReference>
<evidence type="ECO:0000313" key="1">
    <source>
        <dbReference type="EMBL" id="VVE00078.1"/>
    </source>
</evidence>
<accession>A0A5E4UJB5</accession>
<dbReference type="AlphaFoldDB" id="A0A5E4UJB5"/>